<evidence type="ECO:0000256" key="13">
    <source>
        <dbReference type="ARBA" id="ARBA00049247"/>
    </source>
</evidence>
<dbReference type="PANTHER" id="PTHR48083">
    <property type="entry name" value="MEDIUM-CHAIN SPECIFIC ACYL-COA DEHYDROGENASE, MITOCHONDRIAL-RELATED"/>
    <property type="match status" value="1"/>
</dbReference>
<dbReference type="InterPro" id="IPR050741">
    <property type="entry name" value="Acyl-CoA_dehydrogenase"/>
</dbReference>
<gene>
    <name evidence="18" type="ORF">FA869_13555</name>
</gene>
<dbReference type="Gene3D" id="2.40.110.10">
    <property type="entry name" value="Butyryl-CoA Dehydrogenase, subunit A, domain 2"/>
    <property type="match status" value="1"/>
</dbReference>
<dbReference type="SUPFAM" id="SSF56645">
    <property type="entry name" value="Acyl-CoA dehydrogenase NM domain-like"/>
    <property type="match status" value="1"/>
</dbReference>
<evidence type="ECO:0000259" key="16">
    <source>
        <dbReference type="Pfam" id="PF02771"/>
    </source>
</evidence>
<evidence type="ECO:0000256" key="9">
    <source>
        <dbReference type="ARBA" id="ARBA00022832"/>
    </source>
</evidence>
<dbReference type="InterPro" id="IPR036250">
    <property type="entry name" value="AcylCo_DH-like_C"/>
</dbReference>
<evidence type="ECO:0000256" key="14">
    <source>
        <dbReference type="SAM" id="Phobius"/>
    </source>
</evidence>
<dbReference type="InterPro" id="IPR037069">
    <property type="entry name" value="AcylCoA_DH/ox_N_sf"/>
</dbReference>
<evidence type="ECO:0000313" key="19">
    <source>
        <dbReference type="Proteomes" id="UP000305198"/>
    </source>
</evidence>
<comment type="cofactor">
    <cofactor evidence="1">
        <name>FAD</name>
        <dbReference type="ChEBI" id="CHEBI:57692"/>
    </cofactor>
</comment>
<comment type="catalytic activity">
    <reaction evidence="13">
        <text>a long-chain 2,3-saturated fatty acyl-CoA + oxidized [electron-transfer flavoprotein] + H(+) = a long-chain (2E)-enoyl-CoA + reduced [electron-transfer flavoprotein]</text>
        <dbReference type="Rhea" id="RHEA:17721"/>
        <dbReference type="Rhea" id="RHEA-COMP:10685"/>
        <dbReference type="Rhea" id="RHEA-COMP:10686"/>
        <dbReference type="ChEBI" id="CHEBI:15378"/>
        <dbReference type="ChEBI" id="CHEBI:57692"/>
        <dbReference type="ChEBI" id="CHEBI:58307"/>
        <dbReference type="ChEBI" id="CHEBI:83721"/>
        <dbReference type="ChEBI" id="CHEBI:83727"/>
        <dbReference type="EC" id="1.3.8.8"/>
    </reaction>
</comment>
<dbReference type="Gene3D" id="1.20.140.10">
    <property type="entry name" value="Butyryl-CoA Dehydrogenase, subunit A, domain 3"/>
    <property type="match status" value="1"/>
</dbReference>
<dbReference type="GO" id="GO:0005737">
    <property type="term" value="C:cytoplasm"/>
    <property type="evidence" value="ECO:0007669"/>
    <property type="project" value="TreeGrafter"/>
</dbReference>
<dbReference type="FunFam" id="1.10.540.10:FF:000004">
    <property type="entry name" value="Acyl-CoA dehydrogenase"/>
    <property type="match status" value="1"/>
</dbReference>
<evidence type="ECO:0000256" key="8">
    <source>
        <dbReference type="ARBA" id="ARBA00022827"/>
    </source>
</evidence>
<keyword evidence="11" id="KW-0443">Lipid metabolism</keyword>
<comment type="catalytic activity">
    <reaction evidence="12">
        <text>a medium-chain 2,3-saturated fatty acyl-CoA + oxidized [electron-transfer flavoprotein] + H(+) = a medium-chain (2E)-enoyl-CoA + reduced [electron-transfer flavoprotein]</text>
        <dbReference type="Rhea" id="RHEA:14477"/>
        <dbReference type="Rhea" id="RHEA-COMP:10685"/>
        <dbReference type="Rhea" id="RHEA-COMP:10686"/>
        <dbReference type="ChEBI" id="CHEBI:15378"/>
        <dbReference type="ChEBI" id="CHEBI:57692"/>
        <dbReference type="ChEBI" id="CHEBI:58307"/>
        <dbReference type="ChEBI" id="CHEBI:83723"/>
        <dbReference type="ChEBI" id="CHEBI:83726"/>
        <dbReference type="EC" id="1.3.8.7"/>
    </reaction>
</comment>
<dbReference type="InterPro" id="IPR009100">
    <property type="entry name" value="AcylCoA_DH/oxidase_NM_dom_sf"/>
</dbReference>
<evidence type="ECO:0000256" key="6">
    <source>
        <dbReference type="ARBA" id="ARBA00020144"/>
    </source>
</evidence>
<protein>
    <recommendedName>
        <fullName evidence="6">Acyl-coenzyme A dehydrogenase</fullName>
        <ecNumber evidence="4">1.3.8.7</ecNumber>
        <ecNumber evidence="5">1.3.8.8</ecNumber>
    </recommendedName>
</protein>
<evidence type="ECO:0000256" key="11">
    <source>
        <dbReference type="ARBA" id="ARBA00023098"/>
    </source>
</evidence>
<proteinExistence type="inferred from homology"/>
<dbReference type="EC" id="1.3.8.7" evidence="4"/>
<dbReference type="GO" id="GO:0004466">
    <property type="term" value="F:long-chain fatty acyl-CoA dehydrogenase activity"/>
    <property type="evidence" value="ECO:0007669"/>
    <property type="project" value="UniProtKB-EC"/>
</dbReference>
<dbReference type="GO" id="GO:0050660">
    <property type="term" value="F:flavin adenine dinucleotide binding"/>
    <property type="evidence" value="ECO:0007669"/>
    <property type="project" value="InterPro"/>
</dbReference>
<dbReference type="InterPro" id="IPR015396">
    <property type="entry name" value="FadE_C"/>
</dbReference>
<evidence type="ECO:0000256" key="10">
    <source>
        <dbReference type="ARBA" id="ARBA00023002"/>
    </source>
</evidence>
<evidence type="ECO:0000313" key="18">
    <source>
        <dbReference type="EMBL" id="TKA90422.1"/>
    </source>
</evidence>
<dbReference type="InterPro" id="IPR009075">
    <property type="entry name" value="AcylCo_DH/oxidase_C"/>
</dbReference>
<comment type="caution">
    <text evidence="18">The sequence shown here is derived from an EMBL/GenBank/DDBJ whole genome shotgun (WGS) entry which is preliminary data.</text>
</comment>
<keyword evidence="14" id="KW-0812">Transmembrane</keyword>
<comment type="pathway">
    <text evidence="2">Lipid metabolism; fatty acid beta-oxidation.</text>
</comment>
<dbReference type="SUPFAM" id="SSF47203">
    <property type="entry name" value="Acyl-CoA dehydrogenase C-terminal domain-like"/>
    <property type="match status" value="1"/>
</dbReference>
<dbReference type="Gene3D" id="1.10.540.10">
    <property type="entry name" value="Acyl-CoA dehydrogenase/oxidase, N-terminal domain"/>
    <property type="match status" value="1"/>
</dbReference>
<keyword evidence="9" id="KW-0276">Fatty acid metabolism</keyword>
<keyword evidence="14" id="KW-0472">Membrane</keyword>
<keyword evidence="14" id="KW-1133">Transmembrane helix</keyword>
<organism evidence="18 19">
    <name type="scientific">Halopseudomonas bauzanensis</name>
    <dbReference type="NCBI Taxonomy" id="653930"/>
    <lineage>
        <taxon>Bacteria</taxon>
        <taxon>Pseudomonadati</taxon>
        <taxon>Pseudomonadota</taxon>
        <taxon>Gammaproteobacteria</taxon>
        <taxon>Pseudomonadales</taxon>
        <taxon>Pseudomonadaceae</taxon>
        <taxon>Halopseudomonas</taxon>
    </lineage>
</organism>
<evidence type="ECO:0000259" key="17">
    <source>
        <dbReference type="Pfam" id="PF09317"/>
    </source>
</evidence>
<keyword evidence="10" id="KW-0560">Oxidoreductase</keyword>
<dbReference type="EMBL" id="SWAV01000005">
    <property type="protein sequence ID" value="TKA90422.1"/>
    <property type="molecule type" value="Genomic_DNA"/>
</dbReference>
<sequence length="809" mass="88676">MTLLWLLGLILLVTVLAWVRSGLLNGCLVVGVYLLAMTLLGPVHWLLDLILWALFLGVAIPLNLTDWRRRSITTPLFHWFRKVLPPISDTEQEALDAGTVWWDGEIFSGRPDWNRLHSYPMPTLTAEEQAFLDGPVEELCSMTNEWQVTTELQDLPAPVWDFIKGNGFFGLIIPREYGGKGFSAYAHSQVAMKLASRSGDLGSTVMVPNSLGPAELLMQYGTDDQKQYYLPRLAAGQEVPCFALTSPEAGSDAGGMPDRGIVCRGQWQGEEVLGLSVTWEKRYITLGPVATLLGLAFKVYDPDGLLGDQEDLGITLALIPTDTEGVEIGRRHFPLNAAFMNGPNSGKDVFIPMDYLIGGQPMIGHGWKMLMNCLAVGRSISLPAGSTGAAKMTSMTTGAYARIRRQFNLPIGEFEGVQEALARIGGNTYVMDAARTMTAGAVDLGEKPAVLSGVVKYHLTERMRQCINDAMDVHGGKGICMGPKNYLGRGYQSVPISITVEGANILTRSMMIFGQGAIRCHPYVLQEMQATQDPDQDRAIARFDRLLFEHIGHALGNAAGSLLLGLTCGALVKTPGNDDTRAYYRQLSRLSAAFATLTDTSMLMLGGELKRRERLSARLGDVLSFIYLASATLKHYHDQGEPEEDLPLLRWGVEDLLAKIEQAMHEILLNFPDRCMGIALRVLIFPLGRRLKPPSDRTGGEVARRLMTPGASRDRLLAGCYRSSDPDDVTGLLNDTLDKVILADPIEHRLSKAIRSGELEHESAADDLAVAAESGVLSPDEAQKLRDARLARRAVIEVDDFSQEEMRPG</sequence>
<dbReference type="Pfam" id="PF00441">
    <property type="entry name" value="Acyl-CoA_dh_1"/>
    <property type="match status" value="1"/>
</dbReference>
<evidence type="ECO:0000256" key="12">
    <source>
        <dbReference type="ARBA" id="ARBA00047882"/>
    </source>
</evidence>
<feature type="domain" description="Acyl-CoA dehydrogenase C-terminal bacterial-type" evidence="17">
    <location>
        <begin position="518"/>
        <end position="801"/>
    </location>
</feature>
<dbReference type="AlphaFoldDB" id="A0A4U0YEX0"/>
<dbReference type="Proteomes" id="UP000305198">
    <property type="component" value="Unassembled WGS sequence"/>
</dbReference>
<dbReference type="UniPathway" id="UPA00659"/>
<accession>A0A4U0YEX0</accession>
<evidence type="ECO:0000256" key="1">
    <source>
        <dbReference type="ARBA" id="ARBA00001974"/>
    </source>
</evidence>
<dbReference type="NCBIfam" id="NF007000">
    <property type="entry name" value="PRK09463.1"/>
    <property type="match status" value="1"/>
</dbReference>
<dbReference type="FunFam" id="1.20.140.10:FF:000009">
    <property type="entry name" value="Acyl-CoA dehydrogenase"/>
    <property type="match status" value="1"/>
</dbReference>
<dbReference type="RefSeq" id="WP_136869965.1">
    <property type="nucleotide sequence ID" value="NZ_SWAV01000005.1"/>
</dbReference>
<feature type="domain" description="Acyl-CoA dehydrogenase/oxidase N-terminal" evidence="16">
    <location>
        <begin position="143"/>
        <end position="237"/>
    </location>
</feature>
<keyword evidence="8" id="KW-0274">FAD</keyword>
<keyword evidence="7" id="KW-0285">Flavoprotein</keyword>
<dbReference type="EC" id="1.3.8.8" evidence="5"/>
<evidence type="ECO:0000256" key="3">
    <source>
        <dbReference type="ARBA" id="ARBA00009347"/>
    </source>
</evidence>
<feature type="transmembrane region" description="Helical" evidence="14">
    <location>
        <begin position="33"/>
        <end position="60"/>
    </location>
</feature>
<evidence type="ECO:0000259" key="15">
    <source>
        <dbReference type="Pfam" id="PF00441"/>
    </source>
</evidence>
<feature type="domain" description="Acyl-CoA dehydrogenase/oxidase C-terminal" evidence="15">
    <location>
        <begin position="364"/>
        <end position="507"/>
    </location>
</feature>
<dbReference type="PANTHER" id="PTHR48083:SF18">
    <property type="entry name" value="ACYL-COENZYME A DEHYDROGENASE"/>
    <property type="match status" value="1"/>
</dbReference>
<dbReference type="GO" id="GO:0070991">
    <property type="term" value="F:medium-chain fatty acyl-CoA dehydrogenase activity"/>
    <property type="evidence" value="ECO:0007669"/>
    <property type="project" value="UniProtKB-EC"/>
</dbReference>
<dbReference type="Pfam" id="PF09317">
    <property type="entry name" value="ACDH_C"/>
    <property type="match status" value="1"/>
</dbReference>
<dbReference type="Pfam" id="PF02771">
    <property type="entry name" value="Acyl-CoA_dh_N"/>
    <property type="match status" value="1"/>
</dbReference>
<evidence type="ECO:0000256" key="2">
    <source>
        <dbReference type="ARBA" id="ARBA00005005"/>
    </source>
</evidence>
<dbReference type="NCBIfam" id="NF009586">
    <property type="entry name" value="PRK13026.1"/>
    <property type="match status" value="1"/>
</dbReference>
<evidence type="ECO:0000256" key="7">
    <source>
        <dbReference type="ARBA" id="ARBA00022630"/>
    </source>
</evidence>
<name>A0A4U0YEX0_9GAMM</name>
<dbReference type="InterPro" id="IPR046373">
    <property type="entry name" value="Acyl-CoA_Oxase/DH_mid-dom_sf"/>
</dbReference>
<evidence type="ECO:0000256" key="5">
    <source>
        <dbReference type="ARBA" id="ARBA00012040"/>
    </source>
</evidence>
<dbReference type="GO" id="GO:0033539">
    <property type="term" value="P:fatty acid beta-oxidation using acyl-CoA dehydrogenase"/>
    <property type="evidence" value="ECO:0007669"/>
    <property type="project" value="InterPro"/>
</dbReference>
<comment type="similarity">
    <text evidence="3">Belongs to the acyl-CoA dehydrogenase family.</text>
</comment>
<reference evidence="18 19" key="1">
    <citation type="submission" date="2019-04" db="EMBL/GenBank/DDBJ databases">
        <title>Crypto-aerobic microbial life in anoxic (sulfidic) marine sediments.</title>
        <authorList>
            <person name="Bhattacharya S."/>
            <person name="Roy C."/>
            <person name="Mondal N."/>
            <person name="Sarkar J."/>
            <person name="Mandal S."/>
            <person name="Rameez M.J."/>
            <person name="Ghosh W."/>
        </authorList>
    </citation>
    <scope>NUCLEOTIDE SEQUENCE [LARGE SCALE GENOMIC DNA]</scope>
    <source>
        <strain evidence="18 19">SBBB</strain>
    </source>
</reference>
<dbReference type="InterPro" id="IPR013786">
    <property type="entry name" value="AcylCoA_DH/ox_N"/>
</dbReference>
<evidence type="ECO:0000256" key="4">
    <source>
        <dbReference type="ARBA" id="ARBA00012033"/>
    </source>
</evidence>
<dbReference type="FunFam" id="2.40.110.10:FF:000010">
    <property type="entry name" value="Acyl-CoA dehydrogenase"/>
    <property type="match status" value="1"/>
</dbReference>